<sequence>MAAVRLRERKRQPDQGCGRPCDDGAAPATWAPPRSSFPLISTRSSSASGDALCTHDAWLELAGEGGAPALLPPDFLPASTRSETRISGDLTAIQSAKLQRGIIMGAALQHRPNQTATTSLSSDEWSVRLAASPSEFELRCWEAEAATRDRFPANPRQCPAPAPLGASLGVSPR</sequence>
<feature type="region of interest" description="Disordered" evidence="1">
    <location>
        <begin position="149"/>
        <end position="173"/>
    </location>
</feature>
<feature type="region of interest" description="Disordered" evidence="1">
    <location>
        <begin position="1"/>
        <end position="37"/>
    </location>
</feature>
<dbReference type="AlphaFoldDB" id="A0A8E2J3A7"/>
<evidence type="ECO:0000313" key="3">
    <source>
        <dbReference type="Proteomes" id="UP000250043"/>
    </source>
</evidence>
<evidence type="ECO:0000313" key="2">
    <source>
        <dbReference type="EMBL" id="OCH93756.1"/>
    </source>
</evidence>
<name>A0A8E2J3A7_9APHY</name>
<protein>
    <submittedName>
        <fullName evidence="2">Uncharacterized protein</fullName>
    </submittedName>
</protein>
<dbReference type="EMBL" id="KV722351">
    <property type="protein sequence ID" value="OCH93756.1"/>
    <property type="molecule type" value="Genomic_DNA"/>
</dbReference>
<proteinExistence type="predicted"/>
<evidence type="ECO:0000256" key="1">
    <source>
        <dbReference type="SAM" id="MobiDB-lite"/>
    </source>
</evidence>
<accession>A0A8E2J3A7</accession>
<gene>
    <name evidence="2" type="ORF">OBBRIDRAFT_267002</name>
</gene>
<reference evidence="2 3" key="1">
    <citation type="submission" date="2016-07" db="EMBL/GenBank/DDBJ databases">
        <title>Draft genome of the white-rot fungus Obba rivulosa 3A-2.</title>
        <authorList>
            <consortium name="DOE Joint Genome Institute"/>
            <person name="Miettinen O."/>
            <person name="Riley R."/>
            <person name="Acob R."/>
            <person name="Barry K."/>
            <person name="Cullen D."/>
            <person name="De Vries R."/>
            <person name="Hainaut M."/>
            <person name="Hatakka A."/>
            <person name="Henrissat B."/>
            <person name="Hilden K."/>
            <person name="Kuo R."/>
            <person name="Labutti K."/>
            <person name="Lipzen A."/>
            <person name="Makela M.R."/>
            <person name="Sandor L."/>
            <person name="Spatafora J.W."/>
            <person name="Grigoriev I.V."/>
            <person name="Hibbett D.S."/>
        </authorList>
    </citation>
    <scope>NUCLEOTIDE SEQUENCE [LARGE SCALE GENOMIC DNA]</scope>
    <source>
        <strain evidence="2 3">3A-2</strain>
    </source>
</reference>
<organism evidence="2 3">
    <name type="scientific">Obba rivulosa</name>
    <dbReference type="NCBI Taxonomy" id="1052685"/>
    <lineage>
        <taxon>Eukaryota</taxon>
        <taxon>Fungi</taxon>
        <taxon>Dikarya</taxon>
        <taxon>Basidiomycota</taxon>
        <taxon>Agaricomycotina</taxon>
        <taxon>Agaricomycetes</taxon>
        <taxon>Polyporales</taxon>
        <taxon>Gelatoporiaceae</taxon>
        <taxon>Obba</taxon>
    </lineage>
</organism>
<dbReference type="Proteomes" id="UP000250043">
    <property type="component" value="Unassembled WGS sequence"/>
</dbReference>
<keyword evidence="3" id="KW-1185">Reference proteome</keyword>